<feature type="region of interest" description="Disordered" evidence="1">
    <location>
        <begin position="382"/>
        <end position="413"/>
    </location>
</feature>
<feature type="compositionally biased region" description="Polar residues" evidence="1">
    <location>
        <begin position="383"/>
        <end position="395"/>
    </location>
</feature>
<reference evidence="2" key="2">
    <citation type="submission" date="2021-04" db="EMBL/GenBank/DDBJ databases">
        <authorList>
            <person name="Podell S."/>
        </authorList>
    </citation>
    <scope>NUCLEOTIDE SEQUENCE</scope>
    <source>
        <strain evidence="2">Hildebrandi</strain>
    </source>
</reference>
<feature type="compositionally biased region" description="Low complexity" evidence="1">
    <location>
        <begin position="281"/>
        <end position="296"/>
    </location>
</feature>
<feature type="compositionally biased region" description="Low complexity" evidence="1">
    <location>
        <begin position="64"/>
        <end position="78"/>
    </location>
</feature>
<dbReference type="OrthoDB" id="49422at2759"/>
<reference evidence="2" key="1">
    <citation type="journal article" date="2021" name="Sci. Rep.">
        <title>Diploid genomic architecture of Nitzschia inconspicua, an elite biomass production diatom.</title>
        <authorList>
            <person name="Oliver A."/>
            <person name="Podell S."/>
            <person name="Pinowska A."/>
            <person name="Traller J.C."/>
            <person name="Smith S.R."/>
            <person name="McClure R."/>
            <person name="Beliaev A."/>
            <person name="Bohutskyi P."/>
            <person name="Hill E.A."/>
            <person name="Rabines A."/>
            <person name="Zheng H."/>
            <person name="Allen L.Z."/>
            <person name="Kuo A."/>
            <person name="Grigoriev I.V."/>
            <person name="Allen A.E."/>
            <person name="Hazlebeck D."/>
            <person name="Allen E.E."/>
        </authorList>
    </citation>
    <scope>NUCLEOTIDE SEQUENCE</scope>
    <source>
        <strain evidence="2">Hildebrandi</strain>
    </source>
</reference>
<accession>A0A9K3PKK8</accession>
<gene>
    <name evidence="2" type="ORF">IV203_010220</name>
</gene>
<dbReference type="AlphaFoldDB" id="A0A9K3PKK8"/>
<protein>
    <submittedName>
        <fullName evidence="2">Uncharacterized protein</fullName>
    </submittedName>
</protein>
<dbReference type="Proteomes" id="UP000693970">
    <property type="component" value="Unassembled WGS sequence"/>
</dbReference>
<feature type="compositionally biased region" description="Acidic residues" evidence="1">
    <location>
        <begin position="403"/>
        <end position="413"/>
    </location>
</feature>
<feature type="compositionally biased region" description="Low complexity" evidence="1">
    <location>
        <begin position="16"/>
        <end position="32"/>
    </location>
</feature>
<comment type="caution">
    <text evidence="2">The sequence shown here is derived from an EMBL/GenBank/DDBJ whole genome shotgun (WGS) entry which is preliminary data.</text>
</comment>
<feature type="compositionally biased region" description="Polar residues" evidence="1">
    <location>
        <begin position="166"/>
        <end position="175"/>
    </location>
</feature>
<organism evidence="2 3">
    <name type="scientific">Nitzschia inconspicua</name>
    <dbReference type="NCBI Taxonomy" id="303405"/>
    <lineage>
        <taxon>Eukaryota</taxon>
        <taxon>Sar</taxon>
        <taxon>Stramenopiles</taxon>
        <taxon>Ochrophyta</taxon>
        <taxon>Bacillariophyta</taxon>
        <taxon>Bacillariophyceae</taxon>
        <taxon>Bacillariophycidae</taxon>
        <taxon>Bacillariales</taxon>
        <taxon>Bacillariaceae</taxon>
        <taxon>Nitzschia</taxon>
    </lineage>
</organism>
<evidence type="ECO:0000313" key="2">
    <source>
        <dbReference type="EMBL" id="KAG7350860.1"/>
    </source>
</evidence>
<proteinExistence type="predicted"/>
<sequence>MSAYALPGLFPPVEDTSSSSTSFGARSTSTTTPFTSLASGRALAAPFSSSPTIGGKAGTDQQESLSTTSSTSSNATTGSDHDQTHSKRSIGSTSTPLHSSYAYLPPLKSLDDEFDCSSSSTSSSMLGIAIKEAKIDPVRLVQYLTGNNSSTNKTMRRRGPKERMTINGTTGSPQGSPVHRRSVVDVSSDKWGVRKPRNPHNAHSSKSSSNSPHNEAIEFELSITFQGRRYTAKRTMQCMIKLRDDLIREMNTRRHWLTRQMPPIHTDATVSTDDESSNSDTPHTIPPTIEIPEIPTLNLSDNHHPHDPSSSSHHSRVGGIGFVGRGFTMLHAMVTSYVPVMDRWLKTVMAVVPQDSECLLNFLWEPPSNNDNANELESFGSILESSGNNKNQGISMGSIKELDIEEEEEEDDA</sequence>
<name>A0A9K3PKK8_9STRA</name>
<dbReference type="EMBL" id="JAGRRH010000018">
    <property type="protein sequence ID" value="KAG7350860.1"/>
    <property type="molecule type" value="Genomic_DNA"/>
</dbReference>
<evidence type="ECO:0000256" key="1">
    <source>
        <dbReference type="SAM" id="MobiDB-lite"/>
    </source>
</evidence>
<feature type="region of interest" description="Disordered" evidence="1">
    <location>
        <begin position="1"/>
        <end position="98"/>
    </location>
</feature>
<feature type="region of interest" description="Disordered" evidence="1">
    <location>
        <begin position="263"/>
        <end position="317"/>
    </location>
</feature>
<feature type="compositionally biased region" description="Low complexity" evidence="1">
    <location>
        <begin position="201"/>
        <end position="213"/>
    </location>
</feature>
<feature type="compositionally biased region" description="Polar residues" evidence="1">
    <location>
        <begin position="89"/>
        <end position="98"/>
    </location>
</feature>
<evidence type="ECO:0000313" key="3">
    <source>
        <dbReference type="Proteomes" id="UP000693970"/>
    </source>
</evidence>
<keyword evidence="3" id="KW-1185">Reference proteome</keyword>
<feature type="region of interest" description="Disordered" evidence="1">
    <location>
        <begin position="148"/>
        <end position="213"/>
    </location>
</feature>